<dbReference type="OrthoDB" id="10489748at2759"/>
<comment type="caution">
    <text evidence="1">The sequence shown here is derived from an EMBL/GenBank/DDBJ whole genome shotgun (WGS) entry which is preliminary data.</text>
</comment>
<name>A0A8H8QWU9_9HELO</name>
<dbReference type="RefSeq" id="XP_031003006.1">
    <property type="nucleotide sequence ID" value="XM_031152078.1"/>
</dbReference>
<accession>A0A8H8QWU9</accession>
<dbReference type="Proteomes" id="UP000431533">
    <property type="component" value="Unassembled WGS sequence"/>
</dbReference>
<dbReference type="EMBL" id="QGMH01000140">
    <property type="protein sequence ID" value="TVY24218.1"/>
    <property type="molecule type" value="Genomic_DNA"/>
</dbReference>
<evidence type="ECO:0000313" key="2">
    <source>
        <dbReference type="Proteomes" id="UP000431533"/>
    </source>
</evidence>
<protein>
    <submittedName>
        <fullName evidence="1">Uncharacterized protein</fullName>
    </submittedName>
</protein>
<dbReference type="GeneID" id="41987344"/>
<dbReference type="AlphaFoldDB" id="A0A8H8QWU9"/>
<organism evidence="1 2">
    <name type="scientific">Lachnellula hyalina</name>
    <dbReference type="NCBI Taxonomy" id="1316788"/>
    <lineage>
        <taxon>Eukaryota</taxon>
        <taxon>Fungi</taxon>
        <taxon>Dikarya</taxon>
        <taxon>Ascomycota</taxon>
        <taxon>Pezizomycotina</taxon>
        <taxon>Leotiomycetes</taxon>
        <taxon>Helotiales</taxon>
        <taxon>Lachnaceae</taxon>
        <taxon>Lachnellula</taxon>
    </lineage>
</organism>
<keyword evidence="2" id="KW-1185">Reference proteome</keyword>
<proteinExistence type="predicted"/>
<gene>
    <name evidence="1" type="ORF">LHYA1_G007146</name>
</gene>
<evidence type="ECO:0000313" key="1">
    <source>
        <dbReference type="EMBL" id="TVY24218.1"/>
    </source>
</evidence>
<sequence>MAGPKIHNTNTLLFIRILIFPLSKHIFELLGEPLLPYSGTKRILNILEIKIAPLFPFTSRLSQHTKLTSNPNSLHLP</sequence>
<reference evidence="1 2" key="1">
    <citation type="submission" date="2018-05" db="EMBL/GenBank/DDBJ databases">
        <title>Genome sequencing and assembly of the regulated plant pathogen Lachnellula willkommii and related sister species for the development of diagnostic species identification markers.</title>
        <authorList>
            <person name="Giroux E."/>
            <person name="Bilodeau G."/>
        </authorList>
    </citation>
    <scope>NUCLEOTIDE SEQUENCE [LARGE SCALE GENOMIC DNA]</scope>
    <source>
        <strain evidence="1 2">CBS 185.66</strain>
    </source>
</reference>